<dbReference type="GO" id="GO:0005634">
    <property type="term" value="C:nucleus"/>
    <property type="evidence" value="ECO:0007669"/>
    <property type="project" value="TreeGrafter"/>
</dbReference>
<keyword evidence="8" id="KW-1185">Reference proteome</keyword>
<reference evidence="7 8" key="2">
    <citation type="journal article" date="2019" name="G3 (Bethesda)">
        <title>Hybrid Assembly of the Genome of the Entomopathogenic Nematode Steinernema carpocapsae Identifies the X-Chromosome.</title>
        <authorList>
            <person name="Serra L."/>
            <person name="Macchietto M."/>
            <person name="Macias-Munoz A."/>
            <person name="McGill C.J."/>
            <person name="Rodriguez I.M."/>
            <person name="Rodriguez B."/>
            <person name="Murad R."/>
            <person name="Mortazavi A."/>
        </authorList>
    </citation>
    <scope>NUCLEOTIDE SEQUENCE [LARGE SCALE GENOMIC DNA]</scope>
    <source>
        <strain evidence="7 8">ALL</strain>
    </source>
</reference>
<name>A0A4V6I6Z3_STECR</name>
<dbReference type="InterPro" id="IPR000719">
    <property type="entry name" value="Prot_kinase_dom"/>
</dbReference>
<evidence type="ECO:0000256" key="3">
    <source>
        <dbReference type="ARBA" id="ARBA00022777"/>
    </source>
</evidence>
<keyword evidence="2" id="KW-0547">Nucleotide-binding</keyword>
<accession>A0A4V6I6Z3</accession>
<dbReference type="Pfam" id="PF00069">
    <property type="entry name" value="Pkinase"/>
    <property type="match status" value="1"/>
</dbReference>
<evidence type="ECO:0000256" key="2">
    <source>
        <dbReference type="ARBA" id="ARBA00022741"/>
    </source>
</evidence>
<organism evidence="7 8">
    <name type="scientific">Steinernema carpocapsae</name>
    <name type="common">Entomopathogenic nematode</name>
    <dbReference type="NCBI Taxonomy" id="34508"/>
    <lineage>
        <taxon>Eukaryota</taxon>
        <taxon>Metazoa</taxon>
        <taxon>Ecdysozoa</taxon>
        <taxon>Nematoda</taxon>
        <taxon>Chromadorea</taxon>
        <taxon>Rhabditida</taxon>
        <taxon>Tylenchina</taxon>
        <taxon>Panagrolaimomorpha</taxon>
        <taxon>Strongyloidoidea</taxon>
        <taxon>Steinernematidae</taxon>
        <taxon>Steinernema</taxon>
    </lineage>
</organism>
<dbReference type="PROSITE" id="PS00108">
    <property type="entry name" value="PROTEIN_KINASE_ST"/>
    <property type="match status" value="1"/>
</dbReference>
<gene>
    <name evidence="7" type="ORF">L596_000899</name>
</gene>
<dbReference type="GO" id="GO:0004694">
    <property type="term" value="F:eukaryotic translation initiation factor 2alpha kinase activity"/>
    <property type="evidence" value="ECO:0007669"/>
    <property type="project" value="TreeGrafter"/>
</dbReference>
<evidence type="ECO:0000256" key="4">
    <source>
        <dbReference type="ARBA" id="ARBA00022840"/>
    </source>
</evidence>
<comment type="similarity">
    <text evidence="5">Belongs to the protein kinase superfamily. Ser/Thr protein kinase family. GCN2 subfamily.</text>
</comment>
<dbReference type="InterPro" id="IPR008271">
    <property type="entry name" value="Ser/Thr_kinase_AS"/>
</dbReference>
<dbReference type="GO" id="GO:0005829">
    <property type="term" value="C:cytosol"/>
    <property type="evidence" value="ECO:0007669"/>
    <property type="project" value="TreeGrafter"/>
</dbReference>
<dbReference type="InterPro" id="IPR011009">
    <property type="entry name" value="Kinase-like_dom_sf"/>
</dbReference>
<proteinExistence type="inferred from homology"/>
<dbReference type="PANTHER" id="PTHR11042:SF136">
    <property type="entry name" value="EIF-2-ALPHA KINASE GCN2"/>
    <property type="match status" value="1"/>
</dbReference>
<evidence type="ECO:0000256" key="5">
    <source>
        <dbReference type="ARBA" id="ARBA00037982"/>
    </source>
</evidence>
<dbReference type="AlphaFoldDB" id="A0A4V6I6Z3"/>
<evidence type="ECO:0000256" key="1">
    <source>
        <dbReference type="ARBA" id="ARBA00022679"/>
    </source>
</evidence>
<dbReference type="InterPro" id="IPR050339">
    <property type="entry name" value="CC_SR_Kinase"/>
</dbReference>
<evidence type="ECO:0000313" key="7">
    <source>
        <dbReference type="EMBL" id="TMS33123.1"/>
    </source>
</evidence>
<dbReference type="EMBL" id="AZBU02000001">
    <property type="protein sequence ID" value="TMS33123.1"/>
    <property type="molecule type" value="Genomic_DNA"/>
</dbReference>
<dbReference type="PANTHER" id="PTHR11042">
    <property type="entry name" value="EUKARYOTIC TRANSLATION INITIATION FACTOR 2-ALPHA KINASE EIF2-ALPHA KINASE -RELATED"/>
    <property type="match status" value="1"/>
</dbReference>
<dbReference type="GO" id="GO:0005524">
    <property type="term" value="F:ATP binding"/>
    <property type="evidence" value="ECO:0007669"/>
    <property type="project" value="UniProtKB-KW"/>
</dbReference>
<evidence type="ECO:0000313" key="8">
    <source>
        <dbReference type="Proteomes" id="UP000298663"/>
    </source>
</evidence>
<keyword evidence="3" id="KW-0418">Kinase</keyword>
<dbReference type="EMBL" id="CM016762">
    <property type="protein sequence ID" value="TMS33123.1"/>
    <property type="molecule type" value="Genomic_DNA"/>
</dbReference>
<dbReference type="GO" id="GO:1990625">
    <property type="term" value="P:negative regulation of cytoplasmic translational initiation in response to stress"/>
    <property type="evidence" value="ECO:0007669"/>
    <property type="project" value="TreeGrafter"/>
</dbReference>
<dbReference type="PROSITE" id="PS50011">
    <property type="entry name" value="PROTEIN_KINASE_DOM"/>
    <property type="match status" value="1"/>
</dbReference>
<reference evidence="7 8" key="1">
    <citation type="journal article" date="2015" name="Genome Biol.">
        <title>Comparative genomics of Steinernema reveals deeply conserved gene regulatory networks.</title>
        <authorList>
            <person name="Dillman A.R."/>
            <person name="Macchietto M."/>
            <person name="Porter C.F."/>
            <person name="Rogers A."/>
            <person name="Williams B."/>
            <person name="Antoshechkin I."/>
            <person name="Lee M.M."/>
            <person name="Goodwin Z."/>
            <person name="Lu X."/>
            <person name="Lewis E.E."/>
            <person name="Goodrich-Blair H."/>
            <person name="Stock S.P."/>
            <person name="Adams B.J."/>
            <person name="Sternberg P.W."/>
            <person name="Mortazavi A."/>
        </authorList>
    </citation>
    <scope>NUCLEOTIDE SEQUENCE [LARGE SCALE GENOMIC DNA]</scope>
    <source>
        <strain evidence="7 8">ALL</strain>
    </source>
</reference>
<dbReference type="OrthoDB" id="5876821at2759"/>
<protein>
    <recommendedName>
        <fullName evidence="6">Protein kinase domain-containing protein</fullName>
    </recommendedName>
</protein>
<dbReference type="Gene3D" id="1.10.510.10">
    <property type="entry name" value="Transferase(Phosphotransferase) domain 1"/>
    <property type="match status" value="1"/>
</dbReference>
<keyword evidence="4" id="KW-0067">ATP-binding</keyword>
<sequence length="74" mass="8566">MEFCTKSTLRSLISGEHLFKQPKKIWRIFREVLNGLQYMHHLGIIHRDIKPMNILLGANDQAKLAILGWPPEAT</sequence>
<keyword evidence="1" id="KW-0808">Transferase</keyword>
<comment type="caution">
    <text evidence="7">The sequence shown here is derived from an EMBL/GenBank/DDBJ whole genome shotgun (WGS) entry which is preliminary data.</text>
</comment>
<dbReference type="STRING" id="34508.A0A4V6I6Z3"/>
<dbReference type="Proteomes" id="UP000298663">
    <property type="component" value="Chromosome X"/>
</dbReference>
<evidence type="ECO:0000259" key="6">
    <source>
        <dbReference type="PROSITE" id="PS50011"/>
    </source>
</evidence>
<dbReference type="SUPFAM" id="SSF56112">
    <property type="entry name" value="Protein kinase-like (PK-like)"/>
    <property type="match status" value="1"/>
</dbReference>
<feature type="domain" description="Protein kinase" evidence="6">
    <location>
        <begin position="1"/>
        <end position="74"/>
    </location>
</feature>